<keyword evidence="2" id="KW-1185">Reference proteome</keyword>
<dbReference type="Proteomes" id="UP001172386">
    <property type="component" value="Unassembled WGS sequence"/>
</dbReference>
<proteinExistence type="predicted"/>
<dbReference type="EMBL" id="JAPDRQ010000079">
    <property type="protein sequence ID" value="KAJ9656321.1"/>
    <property type="molecule type" value="Genomic_DNA"/>
</dbReference>
<accession>A0ACC3A6T4</accession>
<comment type="caution">
    <text evidence="1">The sequence shown here is derived from an EMBL/GenBank/DDBJ whole genome shotgun (WGS) entry which is preliminary data.</text>
</comment>
<organism evidence="1 2">
    <name type="scientific">Neophaeococcomyces mojaviensis</name>
    <dbReference type="NCBI Taxonomy" id="3383035"/>
    <lineage>
        <taxon>Eukaryota</taxon>
        <taxon>Fungi</taxon>
        <taxon>Dikarya</taxon>
        <taxon>Ascomycota</taxon>
        <taxon>Pezizomycotina</taxon>
        <taxon>Eurotiomycetes</taxon>
        <taxon>Chaetothyriomycetidae</taxon>
        <taxon>Chaetothyriales</taxon>
        <taxon>Chaetothyriales incertae sedis</taxon>
        <taxon>Neophaeococcomyces</taxon>
    </lineage>
</organism>
<evidence type="ECO:0000313" key="2">
    <source>
        <dbReference type="Proteomes" id="UP001172386"/>
    </source>
</evidence>
<sequence length="862" mass="96585">MGQKRRRIALSCVDCRRRKVKCDRTYPSCVRCQKGGYGDKCVYVTHTGEAFPTPEDERDGGSRANSAETWADEAEKYRESARNHEAAALQRPSNVAVATEIASAPRSQRSMIEPDHQKLRTLQGRLMDLETYVHAAGGKPVSSEMHMGIGNPNGPGYGRDRNYYSDTYKLEENEKVLLRGQSFKTQYFGPSHTLAILLQFQDLSNFVREILMTLPSLSTAKHSMSKIREAEKKAANAQYDVSIETLVAMVPERPHADRLVHEYLDSIETTYRILHVPTFLKDYEVFWTAPKESKPEFVVQLLLAMSTVYCIIPGGETGFVGRSSARRETAAHWINVCNYWQQSQSNKHVSLANYQIHIQLWLARRVNCIKVKREWTEIGALVRRFMAAGLHREPSLLCGKINTFDCEMRRRLWYTVLELDLQTTIDRGITPTLGPMDWDTTPPRNINDEEFNLDTKRLPESKPRNTFTRTAFLAWAAESLPLRIELLYKINSIRNHLELDTVVQYDDKLRAIIDEIPIITWEESSPSQSSTSSSSPSSPTASLATATSTIPFALAQTMLYELITILHQPFATDASLKTRHFLSRSARRYACLAILLIYNPQLTNTDTSGPTDQRLQLSEVQRRYLYFMREDNLRAALSLAHDFAISSSPTSNTLCLHLQDDNRPIALIDAAVSMLSDRVRNLGQGFHCYWITSSALSFVHSKQSPHVPRSTFARAAADRVVKLHSLVMDGQLPRAKRMLISSGEHGVPPRSVSPSSVAMIENARTDSNEKVVAVTSVEGVIGLQSGNGGLDNGNAAFAAQPMMGLNGMNASCGMMGWDANAIGGESIAYLQDTMFGIENMDWNVLLNADPTIFMMGGYDYPS</sequence>
<reference evidence="1" key="1">
    <citation type="submission" date="2022-10" db="EMBL/GenBank/DDBJ databases">
        <title>Culturing micro-colonial fungi from biological soil crusts in the Mojave desert and describing Neophaeococcomyces mojavensis, and introducing the new genera and species Taxawa tesnikishii.</title>
        <authorList>
            <person name="Kurbessoian T."/>
            <person name="Stajich J.E."/>
        </authorList>
    </citation>
    <scope>NUCLEOTIDE SEQUENCE</scope>
    <source>
        <strain evidence="1">JES_112</strain>
    </source>
</reference>
<protein>
    <submittedName>
        <fullName evidence="1">Uncharacterized protein</fullName>
    </submittedName>
</protein>
<gene>
    <name evidence="1" type="ORF">H2198_005004</name>
</gene>
<name>A0ACC3A6T4_9EURO</name>
<evidence type="ECO:0000313" key="1">
    <source>
        <dbReference type="EMBL" id="KAJ9656321.1"/>
    </source>
</evidence>